<dbReference type="Proteomes" id="UP000823928">
    <property type="component" value="Unassembled WGS sequence"/>
</dbReference>
<proteinExistence type="predicted"/>
<reference evidence="1" key="2">
    <citation type="journal article" date="2021" name="PeerJ">
        <title>Extensive microbial diversity within the chicken gut microbiome revealed by metagenomics and culture.</title>
        <authorList>
            <person name="Gilroy R."/>
            <person name="Ravi A."/>
            <person name="Getino M."/>
            <person name="Pursley I."/>
            <person name="Horton D.L."/>
            <person name="Alikhan N.F."/>
            <person name="Baker D."/>
            <person name="Gharbi K."/>
            <person name="Hall N."/>
            <person name="Watson M."/>
            <person name="Adriaenssens E.M."/>
            <person name="Foster-Nyarko E."/>
            <person name="Jarju S."/>
            <person name="Secka A."/>
            <person name="Antonio M."/>
            <person name="Oren A."/>
            <person name="Chaudhuri R.R."/>
            <person name="La Ragione R."/>
            <person name="Hildebrand F."/>
            <person name="Pallen M.J."/>
        </authorList>
    </citation>
    <scope>NUCLEOTIDE SEQUENCE</scope>
    <source>
        <strain evidence="1">6276</strain>
    </source>
</reference>
<evidence type="ECO:0000313" key="2">
    <source>
        <dbReference type="Proteomes" id="UP000823928"/>
    </source>
</evidence>
<reference evidence="1" key="1">
    <citation type="submission" date="2020-10" db="EMBL/GenBank/DDBJ databases">
        <authorList>
            <person name="Gilroy R."/>
        </authorList>
    </citation>
    <scope>NUCLEOTIDE SEQUENCE</scope>
    <source>
        <strain evidence="1">6276</strain>
    </source>
</reference>
<protein>
    <submittedName>
        <fullName evidence="1">Uncharacterized protein</fullName>
    </submittedName>
</protein>
<gene>
    <name evidence="1" type="ORF">IAC10_04060</name>
</gene>
<dbReference type="EMBL" id="DVIU01000083">
    <property type="protein sequence ID" value="HIS35788.1"/>
    <property type="molecule type" value="Genomic_DNA"/>
</dbReference>
<organism evidence="1 2">
    <name type="scientific">Candidatus Scatousia excrementigallinarum</name>
    <dbReference type="NCBI Taxonomy" id="2840935"/>
    <lineage>
        <taxon>Bacteria</taxon>
        <taxon>Candidatus Scatousia</taxon>
    </lineage>
</organism>
<name>A0A9D1EXL2_9BACT</name>
<comment type="caution">
    <text evidence="1">The sequence shown here is derived from an EMBL/GenBank/DDBJ whole genome shotgun (WGS) entry which is preliminary data.</text>
</comment>
<sequence length="365" mass="42366">MDDSFKRNIEYVFNNFFSEEEIEQVLSDINGLSHPIFDIVNPYCYDSSNNNGFTRENVRLAFNIIIKKNSEWLNKIKKRLINNTDYSQPSSALGELRCYGYLLEAFTGYDVKPTDKSSTPTPDFSIINKNEIVEVEVNTPQMNGEEQKALEQFNNQQNSTTHNKPCIREHVTAPFGRKNAKCVTENVIHKITSIKEDEAQFSKKTCSILWVDLQDSHMNSIDDRCRSSCPIFTGRGYSSMEDYFSNELWYATYASKGTPIFESVNLGEGIPVKELPKVTYDGRFCKKRKSIVDAIIFSLPHNTVIYENPYAKHKIPKWFIEAIQNVRWYSYQGSKLNFPDHILRNQLRIDRKIITSLSQKELKHW</sequence>
<dbReference type="AlphaFoldDB" id="A0A9D1EXL2"/>
<evidence type="ECO:0000313" key="1">
    <source>
        <dbReference type="EMBL" id="HIS35788.1"/>
    </source>
</evidence>
<accession>A0A9D1EXL2</accession>